<dbReference type="Proteomes" id="UP001501079">
    <property type="component" value="Unassembled WGS sequence"/>
</dbReference>
<protein>
    <recommendedName>
        <fullName evidence="4">DUF4307 domain-containing protein</fullName>
    </recommendedName>
</protein>
<sequence length="135" mass="14373">MPAGSPTLAGRYGETAKRRGTTRWLLIGLGVFIAFVMIAWAVWGSGLGSKTAALQYTSTASDTVDEQHILVSFTVDAPAHTAVSCAVEAQNLGFTVVGYDVVHLKPTMKTHQVVTKSLVTYEPAVSGSLDKCWLS</sequence>
<keyword evidence="3" id="KW-1185">Reference proteome</keyword>
<dbReference type="EMBL" id="BAABBW010000005">
    <property type="protein sequence ID" value="GAA4179795.1"/>
    <property type="molecule type" value="Genomic_DNA"/>
</dbReference>
<feature type="transmembrane region" description="Helical" evidence="1">
    <location>
        <begin position="24"/>
        <end position="43"/>
    </location>
</feature>
<accession>A0ABP8A8C0</accession>
<comment type="caution">
    <text evidence="2">The sequence shown here is derived from an EMBL/GenBank/DDBJ whole genome shotgun (WGS) entry which is preliminary data.</text>
</comment>
<proteinExistence type="predicted"/>
<evidence type="ECO:0000313" key="2">
    <source>
        <dbReference type="EMBL" id="GAA4179795.1"/>
    </source>
</evidence>
<dbReference type="RefSeq" id="WP_344756402.1">
    <property type="nucleotide sequence ID" value="NZ_BAABBW010000005.1"/>
</dbReference>
<gene>
    <name evidence="2" type="ORF">GCM10022287_32730</name>
</gene>
<reference evidence="3" key="1">
    <citation type="journal article" date="2019" name="Int. J. Syst. Evol. Microbiol.">
        <title>The Global Catalogue of Microorganisms (GCM) 10K type strain sequencing project: providing services to taxonomists for standard genome sequencing and annotation.</title>
        <authorList>
            <consortium name="The Broad Institute Genomics Platform"/>
            <consortium name="The Broad Institute Genome Sequencing Center for Infectious Disease"/>
            <person name="Wu L."/>
            <person name="Ma J."/>
        </authorList>
    </citation>
    <scope>NUCLEOTIDE SEQUENCE [LARGE SCALE GENOMIC DNA]</scope>
    <source>
        <strain evidence="3">JCM 17591</strain>
    </source>
</reference>
<dbReference type="InterPro" id="IPR025443">
    <property type="entry name" value="DUF4307"/>
</dbReference>
<evidence type="ECO:0000313" key="3">
    <source>
        <dbReference type="Proteomes" id="UP001501079"/>
    </source>
</evidence>
<keyword evidence="1" id="KW-1133">Transmembrane helix</keyword>
<organism evidence="2 3">
    <name type="scientific">Gryllotalpicola koreensis</name>
    <dbReference type="NCBI Taxonomy" id="993086"/>
    <lineage>
        <taxon>Bacteria</taxon>
        <taxon>Bacillati</taxon>
        <taxon>Actinomycetota</taxon>
        <taxon>Actinomycetes</taxon>
        <taxon>Micrococcales</taxon>
        <taxon>Microbacteriaceae</taxon>
        <taxon>Gryllotalpicola</taxon>
    </lineage>
</organism>
<keyword evidence="1" id="KW-0472">Membrane</keyword>
<keyword evidence="1" id="KW-0812">Transmembrane</keyword>
<name>A0ABP8A8C0_9MICO</name>
<evidence type="ECO:0008006" key="4">
    <source>
        <dbReference type="Google" id="ProtNLM"/>
    </source>
</evidence>
<evidence type="ECO:0000256" key="1">
    <source>
        <dbReference type="SAM" id="Phobius"/>
    </source>
</evidence>
<dbReference type="Pfam" id="PF14155">
    <property type="entry name" value="DUF4307"/>
    <property type="match status" value="1"/>
</dbReference>